<accession>A0A0V1HHH4</accession>
<evidence type="ECO:0000313" key="2">
    <source>
        <dbReference type="EMBL" id="KRZ10157.1"/>
    </source>
</evidence>
<keyword evidence="3" id="KW-1185">Reference proteome</keyword>
<proteinExistence type="predicted"/>
<dbReference type="Proteomes" id="UP000055024">
    <property type="component" value="Unassembled WGS sequence"/>
</dbReference>
<dbReference type="AlphaFoldDB" id="A0A0V1HHH4"/>
<feature type="compositionally biased region" description="Acidic residues" evidence="1">
    <location>
        <begin position="16"/>
        <end position="25"/>
    </location>
</feature>
<protein>
    <submittedName>
        <fullName evidence="2">Uncharacterized protein</fullName>
    </submittedName>
</protein>
<feature type="region of interest" description="Disordered" evidence="1">
    <location>
        <begin position="1"/>
        <end position="25"/>
    </location>
</feature>
<comment type="caution">
    <text evidence="2">The sequence shown here is derived from an EMBL/GenBank/DDBJ whole genome shotgun (WGS) entry which is preliminary data.</text>
</comment>
<feature type="compositionally biased region" description="Basic and acidic residues" evidence="1">
    <location>
        <begin position="1"/>
        <end position="15"/>
    </location>
</feature>
<evidence type="ECO:0000313" key="3">
    <source>
        <dbReference type="Proteomes" id="UP000055024"/>
    </source>
</evidence>
<dbReference type="EMBL" id="JYDP01000063">
    <property type="protein sequence ID" value="KRZ10157.1"/>
    <property type="molecule type" value="Genomic_DNA"/>
</dbReference>
<gene>
    <name evidence="2" type="ORF">T11_13166</name>
</gene>
<reference evidence="2 3" key="1">
    <citation type="submission" date="2015-01" db="EMBL/GenBank/DDBJ databases">
        <title>Evolution of Trichinella species and genotypes.</title>
        <authorList>
            <person name="Korhonen P.K."/>
            <person name="Edoardo P."/>
            <person name="Giuseppe L.R."/>
            <person name="Gasser R.B."/>
        </authorList>
    </citation>
    <scope>NUCLEOTIDE SEQUENCE [LARGE SCALE GENOMIC DNA]</scope>
    <source>
        <strain evidence="2">ISS1029</strain>
    </source>
</reference>
<name>A0A0V1HHH4_9BILA</name>
<sequence>MLSSSKNEDYDHDHDDNDDDDDDDDEIGWLVGGKFMYQLASGEFGRENLCPHTPVLDALNLAIVTSVGHLSNDTRVEFAFDINGRLSLLVSVHGFLSIFRVSIHSQEHKLNGGRLSAV</sequence>
<organism evidence="2 3">
    <name type="scientific">Trichinella zimbabwensis</name>
    <dbReference type="NCBI Taxonomy" id="268475"/>
    <lineage>
        <taxon>Eukaryota</taxon>
        <taxon>Metazoa</taxon>
        <taxon>Ecdysozoa</taxon>
        <taxon>Nematoda</taxon>
        <taxon>Enoplea</taxon>
        <taxon>Dorylaimia</taxon>
        <taxon>Trichinellida</taxon>
        <taxon>Trichinellidae</taxon>
        <taxon>Trichinella</taxon>
    </lineage>
</organism>
<evidence type="ECO:0000256" key="1">
    <source>
        <dbReference type="SAM" id="MobiDB-lite"/>
    </source>
</evidence>